<keyword evidence="1" id="KW-0813">Transport</keyword>
<dbReference type="InterPro" id="IPR058647">
    <property type="entry name" value="BSH_CzcB-like"/>
</dbReference>
<protein>
    <submittedName>
        <fullName evidence="6">Multidrug resistance protein MdtA</fullName>
    </submittedName>
</protein>
<gene>
    <name evidence="6" type="primary">mdtA</name>
    <name evidence="6" type="ORF">Pla111_23040</name>
</gene>
<dbReference type="RefSeq" id="WP_146574404.1">
    <property type="nucleotide sequence ID" value="NZ_SJPH01000004.1"/>
</dbReference>
<dbReference type="PANTHER" id="PTHR30097:SF4">
    <property type="entry name" value="SLR6042 PROTEIN"/>
    <property type="match status" value="1"/>
</dbReference>
<dbReference type="GO" id="GO:0030313">
    <property type="term" value="C:cell envelope"/>
    <property type="evidence" value="ECO:0007669"/>
    <property type="project" value="TreeGrafter"/>
</dbReference>
<keyword evidence="2" id="KW-0175">Coiled coil</keyword>
<proteinExistence type="predicted"/>
<organism evidence="6 7">
    <name type="scientific">Botrimarina hoheduenensis</name>
    <dbReference type="NCBI Taxonomy" id="2528000"/>
    <lineage>
        <taxon>Bacteria</taxon>
        <taxon>Pseudomonadati</taxon>
        <taxon>Planctomycetota</taxon>
        <taxon>Planctomycetia</taxon>
        <taxon>Pirellulales</taxon>
        <taxon>Lacipirellulaceae</taxon>
        <taxon>Botrimarina</taxon>
    </lineage>
</organism>
<dbReference type="AlphaFoldDB" id="A0A5C5VZF2"/>
<accession>A0A5C5VZF2</accession>
<dbReference type="Gene3D" id="2.40.50.100">
    <property type="match status" value="2"/>
</dbReference>
<evidence type="ECO:0000313" key="7">
    <source>
        <dbReference type="Proteomes" id="UP000318995"/>
    </source>
</evidence>
<evidence type="ECO:0000256" key="2">
    <source>
        <dbReference type="SAM" id="Coils"/>
    </source>
</evidence>
<name>A0A5C5VZF2_9BACT</name>
<sequence length="310" mass="33547" precursor="true">MKPSALLTIMLALTGLIAPLAAWAASPVTIENAGLCLVDEAEATSLAAGAVVSMHAKEGDLVRRGQVLATLDETEQNIAVATALVEARIARHAAEQDVSVRFANKSADAARAELRRSEESVARFAKSVSRSQLDVERLAIERAELEAEKAEHDRQSAALEAERAEQRLAAAEQLLVQRRIVAPLDGMVIEAPIRRGEWVEPGQSVFRIVATHRLKAEGYLNVESANQIAVDWLVCVSSSTDEAAREARGRIILVSPVVDPVTAQVRVVAEINNEEEAFRPGERVLLTVLDEEENSPAETNQRTATKESSP</sequence>
<reference evidence="6 7" key="1">
    <citation type="submission" date="2019-02" db="EMBL/GenBank/DDBJ databases">
        <title>Deep-cultivation of Planctomycetes and their phenomic and genomic characterization uncovers novel biology.</title>
        <authorList>
            <person name="Wiegand S."/>
            <person name="Jogler M."/>
            <person name="Boedeker C."/>
            <person name="Pinto D."/>
            <person name="Vollmers J."/>
            <person name="Rivas-Marin E."/>
            <person name="Kohn T."/>
            <person name="Peeters S.H."/>
            <person name="Heuer A."/>
            <person name="Rast P."/>
            <person name="Oberbeckmann S."/>
            <person name="Bunk B."/>
            <person name="Jeske O."/>
            <person name="Meyerdierks A."/>
            <person name="Storesund J.E."/>
            <person name="Kallscheuer N."/>
            <person name="Luecker S."/>
            <person name="Lage O.M."/>
            <person name="Pohl T."/>
            <person name="Merkel B.J."/>
            <person name="Hornburger P."/>
            <person name="Mueller R.-W."/>
            <person name="Bruemmer F."/>
            <person name="Labrenz M."/>
            <person name="Spormann A.M."/>
            <person name="Op Den Camp H."/>
            <person name="Overmann J."/>
            <person name="Amann R."/>
            <person name="Jetten M.S.M."/>
            <person name="Mascher T."/>
            <person name="Medema M.H."/>
            <person name="Devos D.P."/>
            <person name="Kaster A.-K."/>
            <person name="Ovreas L."/>
            <person name="Rohde M."/>
            <person name="Galperin M.Y."/>
            <person name="Jogler C."/>
        </authorList>
    </citation>
    <scope>NUCLEOTIDE SEQUENCE [LARGE SCALE GENOMIC DNA]</scope>
    <source>
        <strain evidence="6 7">Pla111</strain>
    </source>
</reference>
<feature type="signal peptide" evidence="4">
    <location>
        <begin position="1"/>
        <end position="24"/>
    </location>
</feature>
<dbReference type="GO" id="GO:0015679">
    <property type="term" value="P:plasma membrane copper ion transport"/>
    <property type="evidence" value="ECO:0007669"/>
    <property type="project" value="TreeGrafter"/>
</dbReference>
<dbReference type="InterPro" id="IPR051909">
    <property type="entry name" value="MFP_Cation_Efflux"/>
</dbReference>
<feature type="coiled-coil region" evidence="2">
    <location>
        <begin position="100"/>
        <end position="174"/>
    </location>
</feature>
<dbReference type="Proteomes" id="UP000318995">
    <property type="component" value="Unassembled WGS sequence"/>
</dbReference>
<dbReference type="Pfam" id="PF25973">
    <property type="entry name" value="BSH_CzcB"/>
    <property type="match status" value="1"/>
</dbReference>
<feature type="region of interest" description="Disordered" evidence="3">
    <location>
        <begin position="290"/>
        <end position="310"/>
    </location>
</feature>
<evidence type="ECO:0000256" key="3">
    <source>
        <dbReference type="SAM" id="MobiDB-lite"/>
    </source>
</evidence>
<dbReference type="PANTHER" id="PTHR30097">
    <property type="entry name" value="CATION EFFLUX SYSTEM PROTEIN CUSB"/>
    <property type="match status" value="1"/>
</dbReference>
<dbReference type="OrthoDB" id="259511at2"/>
<dbReference type="SUPFAM" id="SSF111369">
    <property type="entry name" value="HlyD-like secretion proteins"/>
    <property type="match status" value="1"/>
</dbReference>
<evidence type="ECO:0000256" key="4">
    <source>
        <dbReference type="SAM" id="SignalP"/>
    </source>
</evidence>
<keyword evidence="7" id="KW-1185">Reference proteome</keyword>
<feature type="compositionally biased region" description="Polar residues" evidence="3">
    <location>
        <begin position="296"/>
        <end position="310"/>
    </location>
</feature>
<evidence type="ECO:0000259" key="5">
    <source>
        <dbReference type="Pfam" id="PF25973"/>
    </source>
</evidence>
<dbReference type="GO" id="GO:0060003">
    <property type="term" value="P:copper ion export"/>
    <property type="evidence" value="ECO:0007669"/>
    <property type="project" value="TreeGrafter"/>
</dbReference>
<dbReference type="EMBL" id="SJPH01000004">
    <property type="protein sequence ID" value="TWT43353.1"/>
    <property type="molecule type" value="Genomic_DNA"/>
</dbReference>
<feature type="domain" description="CzcB-like barrel-sandwich hybrid" evidence="5">
    <location>
        <begin position="46"/>
        <end position="208"/>
    </location>
</feature>
<keyword evidence="4" id="KW-0732">Signal</keyword>
<dbReference type="Gene3D" id="2.40.30.170">
    <property type="match status" value="1"/>
</dbReference>
<evidence type="ECO:0000313" key="6">
    <source>
        <dbReference type="EMBL" id="TWT43353.1"/>
    </source>
</evidence>
<evidence type="ECO:0000256" key="1">
    <source>
        <dbReference type="ARBA" id="ARBA00022448"/>
    </source>
</evidence>
<feature type="chain" id="PRO_5023119034" evidence="4">
    <location>
        <begin position="25"/>
        <end position="310"/>
    </location>
</feature>
<comment type="caution">
    <text evidence="6">The sequence shown here is derived from an EMBL/GenBank/DDBJ whole genome shotgun (WGS) entry which is preliminary data.</text>
</comment>